<evidence type="ECO:0000313" key="3">
    <source>
        <dbReference type="Proteomes" id="UP000027725"/>
    </source>
</evidence>
<dbReference type="GO" id="GO:0016747">
    <property type="term" value="F:acyltransferase activity, transferring groups other than amino-acyl groups"/>
    <property type="evidence" value="ECO:0007669"/>
    <property type="project" value="InterPro"/>
</dbReference>
<dbReference type="InterPro" id="IPR000182">
    <property type="entry name" value="GNAT_dom"/>
</dbReference>
<organism evidence="2 3">
    <name type="scientific">Thioclava dalianensis</name>
    <dbReference type="NCBI Taxonomy" id="1185766"/>
    <lineage>
        <taxon>Bacteria</taxon>
        <taxon>Pseudomonadati</taxon>
        <taxon>Pseudomonadota</taxon>
        <taxon>Alphaproteobacteria</taxon>
        <taxon>Rhodobacterales</taxon>
        <taxon>Paracoccaceae</taxon>
        <taxon>Thioclava</taxon>
    </lineage>
</organism>
<dbReference type="PANTHER" id="PTHR43072">
    <property type="entry name" value="N-ACETYLTRANSFERASE"/>
    <property type="match status" value="1"/>
</dbReference>
<reference evidence="2 3" key="1">
    <citation type="submission" date="2014-03" db="EMBL/GenBank/DDBJ databases">
        <title>The draft genome sequence of Thioclava dalianensis DLFJ1-1.</title>
        <authorList>
            <person name="Lai Q."/>
            <person name="Shao Z."/>
        </authorList>
    </citation>
    <scope>NUCLEOTIDE SEQUENCE [LARGE SCALE GENOMIC DNA]</scope>
    <source>
        <strain evidence="2 3">DLFJ1-1</strain>
    </source>
</reference>
<keyword evidence="2" id="KW-0808">Transferase</keyword>
<dbReference type="InterPro" id="IPR016181">
    <property type="entry name" value="Acyl_CoA_acyltransferase"/>
</dbReference>
<dbReference type="EMBL" id="JHEH01000011">
    <property type="protein sequence ID" value="KEP69759.1"/>
    <property type="molecule type" value="Genomic_DNA"/>
</dbReference>
<dbReference type="STRING" id="1185766.SAMN05216224_1011055"/>
<dbReference type="eggNOG" id="COG0456">
    <property type="taxonomic scope" value="Bacteria"/>
</dbReference>
<evidence type="ECO:0000313" key="2">
    <source>
        <dbReference type="EMBL" id="KEP69759.1"/>
    </source>
</evidence>
<feature type="non-terminal residue" evidence="2">
    <location>
        <position position="1"/>
    </location>
</feature>
<dbReference type="PROSITE" id="PS51186">
    <property type="entry name" value="GNAT"/>
    <property type="match status" value="1"/>
</dbReference>
<sequence>AQVQGEIPPVTAFAHWPPLQIARDLWSEMENGPERQAIMARVAGPRACILGRKKDRAAGAAFVALHGSVAMLHALAVAPEFRRLGLARAIVHEAARWAQESGATRFEMIVTQVNDASNGLARRLGMPQRAAYHYRREPTQ</sequence>
<feature type="domain" description="N-acetyltransferase" evidence="1">
    <location>
        <begin position="5"/>
        <end position="140"/>
    </location>
</feature>
<proteinExistence type="predicted"/>
<dbReference type="Proteomes" id="UP000027725">
    <property type="component" value="Unassembled WGS sequence"/>
</dbReference>
<dbReference type="Pfam" id="PF00583">
    <property type="entry name" value="Acetyltransf_1"/>
    <property type="match status" value="1"/>
</dbReference>
<dbReference type="SUPFAM" id="SSF55729">
    <property type="entry name" value="Acyl-CoA N-acyltransferases (Nat)"/>
    <property type="match status" value="1"/>
</dbReference>
<dbReference type="Gene3D" id="3.40.630.30">
    <property type="match status" value="1"/>
</dbReference>
<accession>A0A074TDL2</accession>
<dbReference type="CDD" id="cd04301">
    <property type="entry name" value="NAT_SF"/>
    <property type="match status" value="1"/>
</dbReference>
<gene>
    <name evidence="2" type="ORF">DL1_02805</name>
</gene>
<dbReference type="RefSeq" id="WP_038065994.1">
    <property type="nucleotide sequence ID" value="NZ_JHEH01000011.1"/>
</dbReference>
<name>A0A074TDL2_9RHOB</name>
<evidence type="ECO:0000259" key="1">
    <source>
        <dbReference type="PROSITE" id="PS51186"/>
    </source>
</evidence>
<dbReference type="AlphaFoldDB" id="A0A074TDL2"/>
<protein>
    <submittedName>
        <fullName evidence="2">Acetyltransferase</fullName>
    </submittedName>
</protein>
<comment type="caution">
    <text evidence="2">The sequence shown here is derived from an EMBL/GenBank/DDBJ whole genome shotgun (WGS) entry which is preliminary data.</text>
</comment>
<dbReference type="PANTHER" id="PTHR43072:SF60">
    <property type="entry name" value="L-2,4-DIAMINOBUTYRIC ACID ACETYLTRANSFERASE"/>
    <property type="match status" value="1"/>
</dbReference>
<keyword evidence="3" id="KW-1185">Reference proteome</keyword>